<organism evidence="2 3">
    <name type="scientific">Trinickia symbiotica</name>
    <dbReference type="NCBI Taxonomy" id="863227"/>
    <lineage>
        <taxon>Bacteria</taxon>
        <taxon>Pseudomonadati</taxon>
        <taxon>Pseudomonadota</taxon>
        <taxon>Betaproteobacteria</taxon>
        <taxon>Burkholderiales</taxon>
        <taxon>Burkholderiaceae</taxon>
        <taxon>Trinickia</taxon>
    </lineage>
</organism>
<dbReference type="OrthoDB" id="9034863at2"/>
<evidence type="ECO:0000313" key="2">
    <source>
        <dbReference type="EMBL" id="PMS37520.1"/>
    </source>
</evidence>
<evidence type="ECO:0000313" key="3">
    <source>
        <dbReference type="Proteomes" id="UP000235777"/>
    </source>
</evidence>
<dbReference type="RefSeq" id="WP_018441450.1">
    <property type="nucleotide sequence ID" value="NZ_KB890176.1"/>
</dbReference>
<dbReference type="Proteomes" id="UP000235777">
    <property type="component" value="Unassembled WGS sequence"/>
</dbReference>
<gene>
    <name evidence="2" type="ORF">C0Z20_05975</name>
</gene>
<keyword evidence="1" id="KW-1133">Transmembrane helix</keyword>
<keyword evidence="1" id="KW-0812">Transmembrane</keyword>
<keyword evidence="3" id="KW-1185">Reference proteome</keyword>
<feature type="transmembrane region" description="Helical" evidence="1">
    <location>
        <begin position="45"/>
        <end position="65"/>
    </location>
</feature>
<dbReference type="EMBL" id="PNYC01000003">
    <property type="protein sequence ID" value="PMS37520.1"/>
    <property type="molecule type" value="Genomic_DNA"/>
</dbReference>
<name>A0A2N7X7D7_9BURK</name>
<protein>
    <submittedName>
        <fullName evidence="2">Uncharacterized protein</fullName>
    </submittedName>
</protein>
<accession>A0A2N7X7D7</accession>
<comment type="caution">
    <text evidence="2">The sequence shown here is derived from an EMBL/GenBank/DDBJ whole genome shotgun (WGS) entry which is preliminary data.</text>
</comment>
<dbReference type="STRING" id="863227.GCA_000373005_02878"/>
<sequence length="66" mass="7322">MEEGKLDVAMIEANIAKMMAETMKLVDEGAKLRAETAKLQRDARWYPVIWATAFVGAVLGVAELLR</sequence>
<reference evidence="2 3" key="1">
    <citation type="submission" date="2018-01" db="EMBL/GenBank/DDBJ databases">
        <title>Whole genome analyses suggest that Burkholderia sensu lato contains two further novel genera in the rhizoxinica-symbiotica group Mycetohabitans gen. nov., and Trinickia gen. nov.: implications for the evolution of diazotrophy and nodulation in the Burkholderiaceae.</title>
        <authorList>
            <person name="Estrada-de los Santos P."/>
            <person name="Palmer M."/>
            <person name="Chavez-Ramirez B."/>
            <person name="Beukes C."/>
            <person name="Steenkamp E.T."/>
            <person name="Hirsch A.M."/>
            <person name="Manyaka P."/>
            <person name="Maluk M."/>
            <person name="Lafos M."/>
            <person name="Crook M."/>
            <person name="Gross E."/>
            <person name="Simon M.F."/>
            <person name="Bueno dos Reis Junior F."/>
            <person name="Poole P.S."/>
            <person name="Venter S.N."/>
            <person name="James E.K."/>
        </authorList>
    </citation>
    <scope>NUCLEOTIDE SEQUENCE [LARGE SCALE GENOMIC DNA]</scope>
    <source>
        <strain evidence="2 3">JPY 581</strain>
    </source>
</reference>
<proteinExistence type="predicted"/>
<dbReference type="AlphaFoldDB" id="A0A2N7X7D7"/>
<evidence type="ECO:0000256" key="1">
    <source>
        <dbReference type="SAM" id="Phobius"/>
    </source>
</evidence>
<keyword evidence="1" id="KW-0472">Membrane</keyword>